<evidence type="ECO:0000256" key="4">
    <source>
        <dbReference type="ARBA" id="ARBA00022989"/>
    </source>
</evidence>
<sequence>MSNQDAAPNHFLGANDSGTNQSICKIQPEESHAAILPWLYLSLALLGLPANGLVLVNLWRSERTPTVIFTLNIIFSDLLMCCSFFFRTVYHRKNTEWLSGTPVCNAVELIIYSCFYINLYCNMCFLLWTSINRYTTVVKPSHSLFQVFKHTQSCWILCFSTWLVIFIVVGTCMGLKLSLQINGSCFDQVGNSYIRYQNKFQTIHCLGVSTFFFILCLMLVSYSRLIFHLQKVRVGSLVGAGFGPGGGLKVRRKILASVIMFVLCFLPYHVQRIILITSQHENCQEEFRIKMGTIFIAALSCCLHPLLQLVFRLRCCRVNRNTRPKPKPEISKSLDTHQMHTVQVSEDKKNEAELNHQLKPP</sequence>
<reference evidence="13 14" key="1">
    <citation type="journal article" date="2013" name="Nature">
        <title>The zebrafish reference genome sequence and its relationship to the human genome.</title>
        <authorList>
            <consortium name="Genome Reference Consortium Zebrafish"/>
            <person name="Howe K."/>
            <person name="Clark M.D."/>
            <person name="Torroja C.F."/>
            <person name="Torrance J."/>
            <person name="Berthelot C."/>
            <person name="Muffato M."/>
            <person name="Collins J.E."/>
            <person name="Humphray S."/>
            <person name="McLaren K."/>
            <person name="Matthews L."/>
            <person name="McLaren S."/>
            <person name="Sealy I."/>
            <person name="Caccamo M."/>
            <person name="Churcher C."/>
            <person name="Scott C."/>
            <person name="Barrett J.C."/>
            <person name="Koch R."/>
            <person name="Rauch G.J."/>
            <person name="White S."/>
            <person name="Chow W."/>
            <person name="Kilian B."/>
            <person name="Quintais L.T."/>
            <person name="Guerra-Assuncao J.A."/>
            <person name="Zhou Y."/>
            <person name="Gu Y."/>
            <person name="Yen J."/>
            <person name="Vogel J.H."/>
            <person name="Eyre T."/>
            <person name="Redmond S."/>
            <person name="Banerjee R."/>
            <person name="Chi J."/>
            <person name="Fu B."/>
            <person name="Langley E."/>
            <person name="Maguire S.F."/>
            <person name="Laird G.K."/>
            <person name="Lloyd D."/>
            <person name="Kenyon E."/>
            <person name="Donaldson S."/>
            <person name="Sehra H."/>
            <person name="Almeida-King J."/>
            <person name="Loveland J."/>
            <person name="Trevanion S."/>
            <person name="Jones M."/>
            <person name="Quail M."/>
            <person name="Willey D."/>
            <person name="Hunt A."/>
            <person name="Burton J."/>
            <person name="Sims S."/>
            <person name="McLay K."/>
            <person name="Plumb B."/>
            <person name="Davis J."/>
            <person name="Clee C."/>
            <person name="Oliver K."/>
            <person name="Clark R."/>
            <person name="Riddle C."/>
            <person name="Elliot D."/>
            <person name="Eliott D."/>
            <person name="Threadgold G."/>
            <person name="Harden G."/>
            <person name="Ware D."/>
            <person name="Begum S."/>
            <person name="Mortimore B."/>
            <person name="Mortimer B."/>
            <person name="Kerry G."/>
            <person name="Heath P."/>
            <person name="Phillimore B."/>
            <person name="Tracey A."/>
            <person name="Corby N."/>
            <person name="Dunn M."/>
            <person name="Johnson C."/>
            <person name="Wood J."/>
            <person name="Clark S."/>
            <person name="Pelan S."/>
            <person name="Griffiths G."/>
            <person name="Smith M."/>
            <person name="Glithero R."/>
            <person name="Howden P."/>
            <person name="Barker N."/>
            <person name="Lloyd C."/>
            <person name="Stevens C."/>
            <person name="Harley J."/>
            <person name="Holt K."/>
            <person name="Panagiotidis G."/>
            <person name="Lovell J."/>
            <person name="Beasley H."/>
            <person name="Henderson C."/>
            <person name="Gordon D."/>
            <person name="Auger K."/>
            <person name="Wright D."/>
            <person name="Collins J."/>
            <person name="Raisen C."/>
            <person name="Dyer L."/>
            <person name="Leung K."/>
            <person name="Robertson L."/>
            <person name="Ambridge K."/>
            <person name="Leongamornlert D."/>
            <person name="McGuire S."/>
            <person name="Gilderthorp R."/>
            <person name="Griffiths C."/>
            <person name="Manthravadi D."/>
            <person name="Nichol S."/>
            <person name="Barker G."/>
            <person name="Whitehead S."/>
            <person name="Kay M."/>
            <person name="Brown J."/>
            <person name="Murnane C."/>
            <person name="Gray E."/>
            <person name="Humphries M."/>
            <person name="Sycamore N."/>
            <person name="Barker D."/>
            <person name="Saunders D."/>
            <person name="Wallis J."/>
            <person name="Babbage A."/>
            <person name="Hammond S."/>
            <person name="Mashreghi-Mohammadi M."/>
            <person name="Barr L."/>
            <person name="Martin S."/>
            <person name="Wray P."/>
            <person name="Ellington A."/>
            <person name="Matthews N."/>
            <person name="Ellwood M."/>
            <person name="Woodmansey R."/>
            <person name="Clark G."/>
            <person name="Cooper J."/>
            <person name="Cooper J."/>
            <person name="Tromans A."/>
            <person name="Grafham D."/>
            <person name="Skuce C."/>
            <person name="Pandian R."/>
            <person name="Andrews R."/>
            <person name="Harrison E."/>
            <person name="Kimberley A."/>
            <person name="Garnett J."/>
            <person name="Fosker N."/>
            <person name="Hall R."/>
            <person name="Garner P."/>
            <person name="Kelly D."/>
            <person name="Bird C."/>
            <person name="Palmer S."/>
            <person name="Gehring I."/>
            <person name="Berger A."/>
            <person name="Dooley C.M."/>
            <person name="Ersan-Urun Z."/>
            <person name="Eser C."/>
            <person name="Geiger H."/>
            <person name="Geisler M."/>
            <person name="Karotki L."/>
            <person name="Kirn A."/>
            <person name="Konantz J."/>
            <person name="Konantz M."/>
            <person name="Oberlander M."/>
            <person name="Rudolph-Geiger S."/>
            <person name="Teucke M."/>
            <person name="Lanz C."/>
            <person name="Raddatz G."/>
            <person name="Osoegawa K."/>
            <person name="Zhu B."/>
            <person name="Rapp A."/>
            <person name="Widaa S."/>
            <person name="Langford C."/>
            <person name="Yang F."/>
            <person name="Schuster S.C."/>
            <person name="Carter N.P."/>
            <person name="Harrow J."/>
            <person name="Ning Z."/>
            <person name="Herrero J."/>
            <person name="Searle S.M."/>
            <person name="Enright A."/>
            <person name="Geisler R."/>
            <person name="Plasterk R.H."/>
            <person name="Lee C."/>
            <person name="Westerfield M."/>
            <person name="de Jong P.J."/>
            <person name="Zon L.I."/>
            <person name="Postlethwait J.H."/>
            <person name="Nusslein-Volhard C."/>
            <person name="Hubbard T.J."/>
            <person name="Roest Crollius H."/>
            <person name="Rogers J."/>
            <person name="Stemple D.L."/>
        </authorList>
    </citation>
    <scope>NUCLEOTIDE SEQUENCE [LARGE SCALE GENOMIC DNA]</scope>
    <source>
        <strain evidence="13">Tuebingen</strain>
    </source>
</reference>
<organism evidence="13">
    <name type="scientific">Danio rerio</name>
    <name type="common">Zebrafish</name>
    <name type="synonym">Brachydanio rerio</name>
    <dbReference type="NCBI Taxonomy" id="7955"/>
    <lineage>
        <taxon>Eukaryota</taxon>
        <taxon>Metazoa</taxon>
        <taxon>Chordata</taxon>
        <taxon>Craniata</taxon>
        <taxon>Vertebrata</taxon>
        <taxon>Euteleostomi</taxon>
        <taxon>Actinopterygii</taxon>
        <taxon>Neopterygii</taxon>
        <taxon>Teleostei</taxon>
        <taxon>Ostariophysi</taxon>
        <taxon>Cypriniformes</taxon>
        <taxon>Danionidae</taxon>
        <taxon>Danioninae</taxon>
        <taxon>Danio</taxon>
    </lineage>
</organism>
<dbReference type="OMA" id="CFLLWTS"/>
<dbReference type="PhylomeDB" id="B0S6Q0"/>
<feature type="region of interest" description="Disordered" evidence="10">
    <location>
        <begin position="324"/>
        <end position="361"/>
    </location>
</feature>
<comment type="similarity">
    <text evidence="9">Belongs to the G-protein coupled receptor 1 family.</text>
</comment>
<reference evidence="15" key="3">
    <citation type="submission" date="2025-04" db="UniProtKB">
        <authorList>
            <consortium name="RefSeq"/>
        </authorList>
    </citation>
    <scope>IDENTIFICATION</scope>
    <source>
        <strain evidence="15">Tuebingen</strain>
    </source>
</reference>
<feature type="compositionally biased region" description="Basic and acidic residues" evidence="10">
    <location>
        <begin position="326"/>
        <end position="338"/>
    </location>
</feature>
<name>B0S6Q0_DANRE</name>
<dbReference type="SUPFAM" id="SSF81321">
    <property type="entry name" value="Family A G protein-coupled receptor-like"/>
    <property type="match status" value="1"/>
</dbReference>
<dbReference type="HOGENOM" id="CLU_009579_8_2_1"/>
<dbReference type="Proteomes" id="UP000000437">
    <property type="component" value="Chromosome 9"/>
</dbReference>
<evidence type="ECO:0000313" key="15">
    <source>
        <dbReference type="RefSeq" id="XP_017213322.1"/>
    </source>
</evidence>
<feature type="transmembrane region" description="Helical" evidence="11">
    <location>
        <begin position="110"/>
        <end position="131"/>
    </location>
</feature>
<dbReference type="PRINTS" id="PR00237">
    <property type="entry name" value="GPCRRHODOPSN"/>
</dbReference>
<keyword evidence="7 9" id="KW-0675">Receptor</keyword>
<gene>
    <name evidence="13 15 16" type="primary">si:dkey-216e24.9</name>
</gene>
<evidence type="ECO:0000256" key="5">
    <source>
        <dbReference type="ARBA" id="ARBA00023040"/>
    </source>
</evidence>
<keyword evidence="3 9" id="KW-0812">Transmembrane</keyword>
<feature type="transmembrane region" description="Helical" evidence="11">
    <location>
        <begin position="201"/>
        <end position="222"/>
    </location>
</feature>
<accession>B0S6Q0</accession>
<evidence type="ECO:0000259" key="12">
    <source>
        <dbReference type="PROSITE" id="PS50262"/>
    </source>
</evidence>
<evidence type="ECO:0000256" key="3">
    <source>
        <dbReference type="ARBA" id="ARBA00022692"/>
    </source>
</evidence>
<dbReference type="PaxDb" id="7955-ENSDARP00000114666"/>
<evidence type="ECO:0000256" key="1">
    <source>
        <dbReference type="ARBA" id="ARBA00004651"/>
    </source>
</evidence>
<dbReference type="AlphaFoldDB" id="B0S6Q0"/>
<evidence type="ECO:0000256" key="7">
    <source>
        <dbReference type="ARBA" id="ARBA00023170"/>
    </source>
</evidence>
<accession>A0A8M6Z0I0</accession>
<dbReference type="KEGG" id="dre:101883564"/>
<dbReference type="GO" id="GO:0038023">
    <property type="term" value="F:signaling receptor activity"/>
    <property type="evidence" value="ECO:0000318"/>
    <property type="project" value="GO_Central"/>
</dbReference>
<evidence type="ECO:0000256" key="2">
    <source>
        <dbReference type="ARBA" id="ARBA00022475"/>
    </source>
</evidence>
<evidence type="ECO:0000313" key="16">
    <source>
        <dbReference type="ZFIN" id="ZDB-GENE-070912-441"/>
    </source>
</evidence>
<dbReference type="ZFIN" id="ZDB-GENE-070912-441">
    <property type="gene designation" value="si:dkey-216e24.9"/>
</dbReference>
<dbReference type="Gene3D" id="1.20.1070.10">
    <property type="entry name" value="Rhodopsin 7-helix transmembrane proteins"/>
    <property type="match status" value="1"/>
</dbReference>
<protein>
    <submittedName>
        <fullName evidence="15">Probable G-protein coupled receptor 82</fullName>
    </submittedName>
    <submittedName>
        <fullName evidence="13">Si:dkey-216e24.9</fullName>
    </submittedName>
</protein>
<reference evidence="13" key="2">
    <citation type="submission" date="2013-08" db="UniProtKB">
        <authorList>
            <consortium name="Ensembl"/>
        </authorList>
    </citation>
    <scope>IDENTIFICATION</scope>
    <source>
        <strain evidence="13">Tuebingen</strain>
    </source>
</reference>
<dbReference type="PROSITE" id="PS00237">
    <property type="entry name" value="G_PROTEIN_RECEP_F1_1"/>
    <property type="match status" value="1"/>
</dbReference>
<dbReference type="Bgee" id="ENSDARG00000093418">
    <property type="expression patterns" value="Expressed in granulocyte and 12 other cell types or tissues"/>
</dbReference>
<dbReference type="RefSeq" id="XP_017213322.1">
    <property type="nucleotide sequence ID" value="XM_017357833.3"/>
</dbReference>
<feature type="compositionally biased region" description="Basic and acidic residues" evidence="10">
    <location>
        <begin position="345"/>
        <end position="361"/>
    </location>
</feature>
<dbReference type="GO" id="GO:0005886">
    <property type="term" value="C:plasma membrane"/>
    <property type="evidence" value="ECO:0000318"/>
    <property type="project" value="GO_Central"/>
</dbReference>
<feature type="transmembrane region" description="Helical" evidence="11">
    <location>
        <begin position="152"/>
        <end position="181"/>
    </location>
</feature>
<dbReference type="eggNOG" id="KOG3656">
    <property type="taxonomic scope" value="Eukaryota"/>
</dbReference>
<dbReference type="SMR" id="B0S6Q0"/>
<keyword evidence="6 11" id="KW-0472">Membrane</keyword>
<proteinExistence type="inferred from homology"/>
<dbReference type="AGR" id="ZFIN:ZDB-GENE-070912-441"/>
<evidence type="ECO:0000256" key="11">
    <source>
        <dbReference type="SAM" id="Phobius"/>
    </source>
</evidence>
<keyword evidence="2" id="KW-1003">Cell membrane</keyword>
<dbReference type="GO" id="GO:0004930">
    <property type="term" value="F:G protein-coupled receptor activity"/>
    <property type="evidence" value="ECO:0007669"/>
    <property type="project" value="UniProtKB-KW"/>
</dbReference>
<dbReference type="PANTHER" id="PTHR24231:SF47">
    <property type="entry name" value="G-PROTEIN COUPLED RECEPTOR 82-RELATED"/>
    <property type="match status" value="1"/>
</dbReference>
<evidence type="ECO:0000256" key="8">
    <source>
        <dbReference type="ARBA" id="ARBA00023224"/>
    </source>
</evidence>
<dbReference type="GeneTree" id="ENSGT01030000234518"/>
<dbReference type="InterPro" id="IPR017452">
    <property type="entry name" value="GPCR_Rhodpsn_7TM"/>
</dbReference>
<evidence type="ECO:0000313" key="14">
    <source>
        <dbReference type="Proteomes" id="UP000000437"/>
    </source>
</evidence>
<keyword evidence="8 9" id="KW-0807">Transducer</keyword>
<dbReference type="EMBL" id="BX545856">
    <property type="status" value="NOT_ANNOTATED_CDS"/>
    <property type="molecule type" value="Genomic_DNA"/>
</dbReference>
<evidence type="ECO:0000256" key="10">
    <source>
        <dbReference type="SAM" id="MobiDB-lite"/>
    </source>
</evidence>
<dbReference type="Ensembl" id="ENSDART00000141542.2">
    <property type="protein sequence ID" value="ENSDARP00000114666.1"/>
    <property type="gene ID" value="ENSDARG00000093418.2"/>
</dbReference>
<dbReference type="OrthoDB" id="9946711at2759"/>
<dbReference type="GO" id="GO:0007186">
    <property type="term" value="P:G protein-coupled receptor signaling pathway"/>
    <property type="evidence" value="ECO:0000318"/>
    <property type="project" value="GO_Central"/>
</dbReference>
<feature type="transmembrane region" description="Helical" evidence="11">
    <location>
        <begin position="291"/>
        <end position="311"/>
    </location>
</feature>
<feature type="domain" description="G-protein coupled receptors family 1 profile" evidence="12">
    <location>
        <begin position="50"/>
        <end position="308"/>
    </location>
</feature>
<dbReference type="PROSITE" id="PS50262">
    <property type="entry name" value="G_PROTEIN_RECEP_F1_2"/>
    <property type="match status" value="1"/>
</dbReference>
<feature type="transmembrane region" description="Helical" evidence="11">
    <location>
        <begin position="254"/>
        <end position="271"/>
    </location>
</feature>
<dbReference type="Pfam" id="PF00001">
    <property type="entry name" value="7tm_1"/>
    <property type="match status" value="1"/>
</dbReference>
<evidence type="ECO:0000256" key="6">
    <source>
        <dbReference type="ARBA" id="ARBA00023136"/>
    </source>
</evidence>
<feature type="transmembrane region" description="Helical" evidence="11">
    <location>
        <begin position="38"/>
        <end position="59"/>
    </location>
</feature>
<evidence type="ECO:0000256" key="9">
    <source>
        <dbReference type="RuleBase" id="RU000688"/>
    </source>
</evidence>
<keyword evidence="4 11" id="KW-1133">Transmembrane helix</keyword>
<dbReference type="InterPro" id="IPR000276">
    <property type="entry name" value="GPCR_Rhodpsn"/>
</dbReference>
<dbReference type="GeneID" id="101883564"/>
<feature type="transmembrane region" description="Helical" evidence="11">
    <location>
        <begin position="66"/>
        <end position="90"/>
    </location>
</feature>
<keyword evidence="14" id="KW-1185">Reference proteome</keyword>
<dbReference type="PANTHER" id="PTHR24231">
    <property type="entry name" value="PURINOCEPTOR-RELATED G-PROTEIN COUPLED RECEPTOR"/>
    <property type="match status" value="1"/>
</dbReference>
<comment type="subcellular location">
    <subcellularLocation>
        <location evidence="1">Cell membrane</location>
        <topology evidence="1">Multi-pass membrane protein</topology>
    </subcellularLocation>
</comment>
<evidence type="ECO:0000313" key="13">
    <source>
        <dbReference type="Ensembl" id="ENSDARP00000114666"/>
    </source>
</evidence>
<keyword evidence="5 9" id="KW-0297">G-protein coupled receptor</keyword>